<dbReference type="InterPro" id="IPR050463">
    <property type="entry name" value="Gfo/Idh/MocA_oxidrdct_glycsds"/>
</dbReference>
<evidence type="ECO:0000259" key="2">
    <source>
        <dbReference type="Pfam" id="PF01408"/>
    </source>
</evidence>
<feature type="domain" description="Gfo/Idh/MocA-like oxidoreductase N-terminal" evidence="2">
    <location>
        <begin position="4"/>
        <end position="121"/>
    </location>
</feature>
<dbReference type="PANTHER" id="PTHR43818:SF11">
    <property type="entry name" value="BCDNA.GH03377"/>
    <property type="match status" value="1"/>
</dbReference>
<gene>
    <name evidence="4" type="ORF">D7M11_16395</name>
</gene>
<dbReference type="Pfam" id="PF01408">
    <property type="entry name" value="GFO_IDH_MocA"/>
    <property type="match status" value="1"/>
</dbReference>
<dbReference type="InterPro" id="IPR055170">
    <property type="entry name" value="GFO_IDH_MocA-like_dom"/>
</dbReference>
<dbReference type="AlphaFoldDB" id="A0A3B0CBD3"/>
<dbReference type="RefSeq" id="WP_120748319.1">
    <property type="nucleotide sequence ID" value="NZ_RBAH01000011.1"/>
</dbReference>
<dbReference type="Gene3D" id="3.40.50.720">
    <property type="entry name" value="NAD(P)-binding Rossmann-like Domain"/>
    <property type="match status" value="1"/>
</dbReference>
<dbReference type="Proteomes" id="UP000282311">
    <property type="component" value="Unassembled WGS sequence"/>
</dbReference>
<comment type="caution">
    <text evidence="4">The sequence shown here is derived from an EMBL/GenBank/DDBJ whole genome shotgun (WGS) entry which is preliminary data.</text>
</comment>
<dbReference type="EMBL" id="RBAH01000011">
    <property type="protein sequence ID" value="RKN83775.1"/>
    <property type="molecule type" value="Genomic_DNA"/>
</dbReference>
<dbReference type="SUPFAM" id="SSF55347">
    <property type="entry name" value="Glyceraldehyde-3-phosphate dehydrogenase-like, C-terminal domain"/>
    <property type="match status" value="1"/>
</dbReference>
<evidence type="ECO:0000259" key="3">
    <source>
        <dbReference type="Pfam" id="PF22725"/>
    </source>
</evidence>
<evidence type="ECO:0000313" key="4">
    <source>
        <dbReference type="EMBL" id="RKN83775.1"/>
    </source>
</evidence>
<dbReference type="GO" id="GO:0016491">
    <property type="term" value="F:oxidoreductase activity"/>
    <property type="evidence" value="ECO:0007669"/>
    <property type="project" value="UniProtKB-KW"/>
</dbReference>
<name>A0A3B0CBD3_9BACL</name>
<dbReference type="InterPro" id="IPR000683">
    <property type="entry name" value="Gfo/Idh/MocA-like_OxRdtase_N"/>
</dbReference>
<evidence type="ECO:0000313" key="5">
    <source>
        <dbReference type="Proteomes" id="UP000282311"/>
    </source>
</evidence>
<dbReference type="PANTHER" id="PTHR43818">
    <property type="entry name" value="BCDNA.GH03377"/>
    <property type="match status" value="1"/>
</dbReference>
<dbReference type="OrthoDB" id="9815825at2"/>
<keyword evidence="1" id="KW-0560">Oxidoreductase</keyword>
<evidence type="ECO:0000256" key="1">
    <source>
        <dbReference type="ARBA" id="ARBA00023002"/>
    </source>
</evidence>
<accession>A0A3B0CBD3</accession>
<reference evidence="4 5" key="1">
    <citation type="journal article" date="2007" name="Int. J. Syst. Evol. Microbiol.">
        <title>Paenibacillus ginsengarvi sp. nov., isolated from soil from ginseng cultivation.</title>
        <authorList>
            <person name="Yoon M.H."/>
            <person name="Ten L.N."/>
            <person name="Im W.T."/>
        </authorList>
    </citation>
    <scope>NUCLEOTIDE SEQUENCE [LARGE SCALE GENOMIC DNA]</scope>
    <source>
        <strain evidence="4 5">KCTC 13059</strain>
    </source>
</reference>
<keyword evidence="5" id="KW-1185">Reference proteome</keyword>
<dbReference type="Gene3D" id="3.30.360.10">
    <property type="entry name" value="Dihydrodipicolinate Reductase, domain 2"/>
    <property type="match status" value="1"/>
</dbReference>
<dbReference type="Pfam" id="PF22725">
    <property type="entry name" value="GFO_IDH_MocA_C3"/>
    <property type="match status" value="1"/>
</dbReference>
<sequence length="334" mass="36177">MTYKAALIGAGIIASRHAQAIAAMEGLKLAAVADVREERAAELCAGKGAAVYTDYRQMLEKEKPDIAVITLPHYLHLEAVQNTAGAGCHMLLEKPMGMNVRECDRMIEAIERSGVKAMVGHTQHYLAENRAAKALADSGELGRLVAMNDTRHGYYFTPDRPAWFLDKDKSGGGIVMNIGSHCIDRMQWLSGGRIRSIRASLTWYGERGDVEGSGVLYAENEHGVAGTITVSGYNCAPKNEYELLFTGGMIRCQGGGGLFVSRGGAYETVPIDGGDDPFVLQFEDLVTYIETGHEPECSLDYARSVIDVVESAYRSHETGAEQRVGAEAVGQSHE</sequence>
<organism evidence="4 5">
    <name type="scientific">Paenibacillus ginsengarvi</name>
    <dbReference type="NCBI Taxonomy" id="400777"/>
    <lineage>
        <taxon>Bacteria</taxon>
        <taxon>Bacillati</taxon>
        <taxon>Bacillota</taxon>
        <taxon>Bacilli</taxon>
        <taxon>Bacillales</taxon>
        <taxon>Paenibacillaceae</taxon>
        <taxon>Paenibacillus</taxon>
    </lineage>
</organism>
<protein>
    <submittedName>
        <fullName evidence="4">Gfo/Idh/MocA family oxidoreductase</fullName>
    </submittedName>
</protein>
<dbReference type="InterPro" id="IPR036291">
    <property type="entry name" value="NAD(P)-bd_dom_sf"/>
</dbReference>
<feature type="domain" description="GFO/IDH/MocA-like oxidoreductase" evidence="3">
    <location>
        <begin position="130"/>
        <end position="251"/>
    </location>
</feature>
<dbReference type="GO" id="GO:0000166">
    <property type="term" value="F:nucleotide binding"/>
    <property type="evidence" value="ECO:0007669"/>
    <property type="project" value="InterPro"/>
</dbReference>
<dbReference type="SUPFAM" id="SSF51735">
    <property type="entry name" value="NAD(P)-binding Rossmann-fold domains"/>
    <property type="match status" value="1"/>
</dbReference>
<proteinExistence type="predicted"/>